<evidence type="ECO:0000313" key="1">
    <source>
        <dbReference type="EMBL" id="QHU29567.1"/>
    </source>
</evidence>
<sequence>MTSPEMSDYKIILIDTENVIYNGSSNNFNFHVNLAEHLKDVYKIKILFDATSILIANLINQTKIKNLDTIYINCNDYDRVRTTIENNNNLSYFDSIMIDLNKIKSNQGVDETTMYNDFNEHEGDYYLNPVASQLKRIDIQLLDKKNNIITKDLIKRFVMKLCIYYNRKKISQF</sequence>
<organism evidence="1">
    <name type="scientific">viral metagenome</name>
    <dbReference type="NCBI Taxonomy" id="1070528"/>
    <lineage>
        <taxon>unclassified sequences</taxon>
        <taxon>metagenomes</taxon>
        <taxon>organismal metagenomes</taxon>
    </lineage>
</organism>
<protein>
    <submittedName>
        <fullName evidence="1">Uncharacterized protein</fullName>
    </submittedName>
</protein>
<reference evidence="1" key="1">
    <citation type="journal article" date="2020" name="Nature">
        <title>Giant virus diversity and host interactions through global metagenomics.</title>
        <authorList>
            <person name="Schulz F."/>
            <person name="Roux S."/>
            <person name="Paez-Espino D."/>
            <person name="Jungbluth S."/>
            <person name="Walsh D.A."/>
            <person name="Denef V.J."/>
            <person name="McMahon K.D."/>
            <person name="Konstantinidis K.T."/>
            <person name="Eloe-Fadrosh E.A."/>
            <person name="Kyrpides N.C."/>
            <person name="Woyke T."/>
        </authorList>
    </citation>
    <scope>NUCLEOTIDE SEQUENCE</scope>
    <source>
        <strain evidence="1">GVMAG-M-3300027804-48</strain>
    </source>
</reference>
<dbReference type="AlphaFoldDB" id="A0A6C0LGF7"/>
<dbReference type="EMBL" id="MN740490">
    <property type="protein sequence ID" value="QHU29567.1"/>
    <property type="molecule type" value="Genomic_DNA"/>
</dbReference>
<name>A0A6C0LGF7_9ZZZZ</name>
<accession>A0A6C0LGF7</accession>
<proteinExistence type="predicted"/>